<evidence type="ECO:0000256" key="7">
    <source>
        <dbReference type="ARBA" id="ARBA00051712"/>
    </source>
</evidence>
<evidence type="ECO:0000256" key="2">
    <source>
        <dbReference type="ARBA" id="ARBA00010219"/>
    </source>
</evidence>
<dbReference type="Pfam" id="PF01678">
    <property type="entry name" value="DAP_epimerase"/>
    <property type="match status" value="2"/>
</dbReference>
<comment type="caution">
    <text evidence="8">Lacks conserved residue(s) required for the propagation of feature annotation.</text>
</comment>
<evidence type="ECO:0000313" key="11">
    <source>
        <dbReference type="Proteomes" id="UP000178943"/>
    </source>
</evidence>
<evidence type="ECO:0000256" key="8">
    <source>
        <dbReference type="HAMAP-Rule" id="MF_00197"/>
    </source>
</evidence>
<name>A0A1F5VPH2_9BACT</name>
<comment type="function">
    <text evidence="8">Catalyzes the stereoinversion of LL-2,6-diaminopimelate (L,L-DAP) to meso-diaminopimelate (meso-DAP), a precursor of L-lysine and an essential component of the bacterial peptidoglycan.</text>
</comment>
<dbReference type="EMBL" id="MFGW01000113">
    <property type="protein sequence ID" value="OGF65240.1"/>
    <property type="molecule type" value="Genomic_DNA"/>
</dbReference>
<feature type="active site" evidence="9">
    <location>
        <position position="81"/>
    </location>
</feature>
<feature type="binding site" evidence="8">
    <location>
        <position position="187"/>
    </location>
    <ligand>
        <name>substrate</name>
    </ligand>
</feature>
<dbReference type="InterPro" id="IPR018510">
    <property type="entry name" value="DAP_epimerase_AS"/>
</dbReference>
<comment type="subcellular location">
    <subcellularLocation>
        <location evidence="8">Cytoplasm</location>
    </subcellularLocation>
</comment>
<proteinExistence type="inferred from homology"/>
<sequence length="281" mass="31367">MLNDSVAKRITYYKMSGAANDFIVIDNRNGQYSEQANVLAKKLCSRRYSIGADGLILIENSKKANFKARFFNADGSEFNLCGNGGRCAARFAFVNVIASKHMIIETNAGSLAAEILQNNVKLQVPLPVHIELNKVIHVENKNMVNGHFIIIGDPHFIAFGKNLAQMPFNVIAKAMRHSPSFGSEGSNIDLIMQVRENRFLVRTYERGVEDETLACGSGCISAAIALHKLRFPYMVYIFETRSGFVLSVYLQFTDNELTGVYLEGDARIVYKGEAFPEAWNY</sequence>
<dbReference type="PROSITE" id="PS01326">
    <property type="entry name" value="DAP_EPIMERASE"/>
    <property type="match status" value="1"/>
</dbReference>
<evidence type="ECO:0000313" key="10">
    <source>
        <dbReference type="EMBL" id="OGF65240.1"/>
    </source>
</evidence>
<dbReference type="Gene3D" id="3.10.310.10">
    <property type="entry name" value="Diaminopimelate Epimerase, Chain A, domain 1"/>
    <property type="match status" value="2"/>
</dbReference>
<dbReference type="STRING" id="1817863.A2Y62_02340"/>
<comment type="subunit">
    <text evidence="8">Homodimer.</text>
</comment>
<evidence type="ECO:0000256" key="5">
    <source>
        <dbReference type="ARBA" id="ARBA00023154"/>
    </source>
</evidence>
<comment type="pathway">
    <text evidence="1 8">Amino-acid biosynthesis; L-lysine biosynthesis via DAP pathway; DL-2,6-diaminopimelate from LL-2,6-diaminopimelate: step 1/1.</text>
</comment>
<evidence type="ECO:0000256" key="4">
    <source>
        <dbReference type="ARBA" id="ARBA00022605"/>
    </source>
</evidence>
<organism evidence="10 11">
    <name type="scientific">Candidatus Fischerbacteria bacterium RBG_13_37_8</name>
    <dbReference type="NCBI Taxonomy" id="1817863"/>
    <lineage>
        <taxon>Bacteria</taxon>
        <taxon>Candidatus Fischeribacteriota</taxon>
    </lineage>
</organism>
<feature type="binding site" evidence="8">
    <location>
        <position position="72"/>
    </location>
    <ligand>
        <name>substrate</name>
    </ligand>
</feature>
<evidence type="ECO:0000256" key="9">
    <source>
        <dbReference type="PROSITE-ProRule" id="PRU10125"/>
    </source>
</evidence>
<feature type="binding site" evidence="8">
    <location>
        <begin position="82"/>
        <end position="83"/>
    </location>
    <ligand>
        <name>substrate</name>
    </ligand>
</feature>
<gene>
    <name evidence="8" type="primary">dapF</name>
    <name evidence="10" type="ORF">A2Y62_02340</name>
</gene>
<feature type="active site" description="Proton acceptor" evidence="8">
    <location>
        <position position="215"/>
    </location>
</feature>
<dbReference type="Proteomes" id="UP000178943">
    <property type="component" value="Unassembled WGS sequence"/>
</dbReference>
<evidence type="ECO:0000256" key="3">
    <source>
        <dbReference type="ARBA" id="ARBA00013080"/>
    </source>
</evidence>
<comment type="caution">
    <text evidence="10">The sequence shown here is derived from an EMBL/GenBank/DDBJ whole genome shotgun (WGS) entry which is preliminary data.</text>
</comment>
<dbReference type="InterPro" id="IPR001653">
    <property type="entry name" value="DAP_epimerase_DapF"/>
</dbReference>
<reference evidence="10 11" key="1">
    <citation type="journal article" date="2016" name="Nat. Commun.">
        <title>Thousands of microbial genomes shed light on interconnected biogeochemical processes in an aquifer system.</title>
        <authorList>
            <person name="Anantharaman K."/>
            <person name="Brown C.T."/>
            <person name="Hug L.A."/>
            <person name="Sharon I."/>
            <person name="Castelle C.J."/>
            <person name="Probst A.J."/>
            <person name="Thomas B.C."/>
            <person name="Singh A."/>
            <person name="Wilkins M.J."/>
            <person name="Karaoz U."/>
            <person name="Brodie E.L."/>
            <person name="Williams K.H."/>
            <person name="Hubbard S.S."/>
            <person name="Banfield J.F."/>
        </authorList>
    </citation>
    <scope>NUCLEOTIDE SEQUENCE [LARGE SCALE GENOMIC DNA]</scope>
</reference>
<comment type="similarity">
    <text evidence="2 8">Belongs to the diaminopimelate epimerase family.</text>
</comment>
<dbReference type="GO" id="GO:0008837">
    <property type="term" value="F:diaminopimelate epimerase activity"/>
    <property type="evidence" value="ECO:0007669"/>
    <property type="project" value="UniProtKB-UniRule"/>
</dbReference>
<feature type="binding site" evidence="8">
    <location>
        <begin position="216"/>
        <end position="217"/>
    </location>
    <ligand>
        <name>substrate</name>
    </ligand>
</feature>
<dbReference type="AlphaFoldDB" id="A0A1F5VPH2"/>
<evidence type="ECO:0000256" key="1">
    <source>
        <dbReference type="ARBA" id="ARBA00005196"/>
    </source>
</evidence>
<dbReference type="PANTHER" id="PTHR31689:SF0">
    <property type="entry name" value="DIAMINOPIMELATE EPIMERASE"/>
    <property type="match status" value="1"/>
</dbReference>
<dbReference type="GO" id="GO:0009089">
    <property type="term" value="P:lysine biosynthetic process via diaminopimelate"/>
    <property type="evidence" value="ECO:0007669"/>
    <property type="project" value="UniProtKB-UniRule"/>
</dbReference>
<dbReference type="HAMAP" id="MF_00197">
    <property type="entry name" value="DAP_epimerase"/>
    <property type="match status" value="1"/>
</dbReference>
<dbReference type="PANTHER" id="PTHR31689">
    <property type="entry name" value="DIAMINOPIMELATE EPIMERASE, CHLOROPLASTIC"/>
    <property type="match status" value="1"/>
</dbReference>
<dbReference type="UniPathway" id="UPA00034">
    <property type="reaction ID" value="UER00025"/>
</dbReference>
<keyword evidence="4 8" id="KW-0028">Amino-acid biosynthesis</keyword>
<keyword evidence="8" id="KW-0963">Cytoplasm</keyword>
<dbReference type="NCBIfam" id="TIGR00652">
    <property type="entry name" value="DapF"/>
    <property type="match status" value="1"/>
</dbReference>
<feature type="binding site" evidence="8">
    <location>
        <begin position="205"/>
        <end position="206"/>
    </location>
    <ligand>
        <name>substrate</name>
    </ligand>
</feature>
<comment type="catalytic activity">
    <reaction evidence="7 8">
        <text>(2S,6S)-2,6-diaminopimelate = meso-2,6-diaminopimelate</text>
        <dbReference type="Rhea" id="RHEA:15393"/>
        <dbReference type="ChEBI" id="CHEBI:57609"/>
        <dbReference type="ChEBI" id="CHEBI:57791"/>
        <dbReference type="EC" id="5.1.1.7"/>
    </reaction>
</comment>
<keyword evidence="5 8" id="KW-0457">Lysine biosynthesis</keyword>
<feature type="site" description="Could be important to modulate the pK values of the two catalytic cysteine residues" evidence="8">
    <location>
        <position position="205"/>
    </location>
</feature>
<protein>
    <recommendedName>
        <fullName evidence="3 8">Diaminopimelate epimerase</fullName>
        <shortName evidence="8">DAP epimerase</shortName>
        <ecNumber evidence="3 8">5.1.1.7</ecNumber>
    </recommendedName>
    <alternativeName>
        <fullName evidence="8">PLP-independent amino acid racemase</fullName>
    </alternativeName>
</protein>
<dbReference type="SUPFAM" id="SSF54506">
    <property type="entry name" value="Diaminopimelate epimerase-like"/>
    <property type="match status" value="2"/>
</dbReference>
<dbReference type="GO" id="GO:0005829">
    <property type="term" value="C:cytosol"/>
    <property type="evidence" value="ECO:0007669"/>
    <property type="project" value="TreeGrafter"/>
</dbReference>
<accession>A0A1F5VPH2</accession>
<evidence type="ECO:0000256" key="6">
    <source>
        <dbReference type="ARBA" id="ARBA00023235"/>
    </source>
</evidence>
<feature type="binding site" evidence="8">
    <location>
        <position position="20"/>
    </location>
    <ligand>
        <name>substrate</name>
    </ligand>
</feature>
<dbReference type="EC" id="5.1.1.7" evidence="3 8"/>
<feature type="active site" description="Proton donor" evidence="8">
    <location>
        <position position="81"/>
    </location>
</feature>
<feature type="site" description="Could be important to modulate the pK values of the two catalytic cysteine residues" evidence="8">
    <location>
        <position position="155"/>
    </location>
</feature>
<keyword evidence="6 8" id="KW-0413">Isomerase</keyword>